<evidence type="ECO:0000313" key="3">
    <source>
        <dbReference type="EMBL" id="KGA35841.1"/>
    </source>
</evidence>
<proteinExistence type="predicted"/>
<dbReference type="STRING" id="180957.B5S52_17000"/>
<accession>A0A0M2F6X0</accession>
<sequence>MNHSPYPVVLDACVIYPSLLRDLLMHLGLTGLYQPKWTALIQDEWQRNLLLNNADVTMDKLRNIEHLMNKALPDANVTGFEQLIPALVLPDADDRHVLAAAIRANAEVIVTANLKDFPATALSEFAVEAMHPDEFIADLFDLNSALVLKAVRTSRTAFRKPPFDVDEYLDCLLRQGLPMTVKELDAYRALI</sequence>
<evidence type="ECO:0000259" key="1">
    <source>
        <dbReference type="Pfam" id="PF13470"/>
    </source>
</evidence>
<dbReference type="InterPro" id="IPR002716">
    <property type="entry name" value="PIN_dom"/>
</dbReference>
<dbReference type="Pfam" id="PF13470">
    <property type="entry name" value="PIN_3"/>
    <property type="match status" value="1"/>
</dbReference>
<feature type="domain" description="VapC50 C-terminal" evidence="2">
    <location>
        <begin position="132"/>
        <end position="184"/>
    </location>
</feature>
<organism evidence="3 4">
    <name type="scientific">Pectobacterium brasiliense</name>
    <dbReference type="NCBI Taxonomy" id="180957"/>
    <lineage>
        <taxon>Bacteria</taxon>
        <taxon>Pseudomonadati</taxon>
        <taxon>Pseudomonadota</taxon>
        <taxon>Gammaproteobacteria</taxon>
        <taxon>Enterobacterales</taxon>
        <taxon>Pectobacteriaceae</taxon>
        <taxon>Pectobacterium</taxon>
    </lineage>
</organism>
<comment type="caution">
    <text evidence="3">The sequence shown here is derived from an EMBL/GenBank/DDBJ whole genome shotgun (WGS) entry which is preliminary data.</text>
</comment>
<dbReference type="Pfam" id="PF26343">
    <property type="entry name" value="VapC50_C"/>
    <property type="match status" value="1"/>
</dbReference>
<dbReference type="OrthoDB" id="211933at2"/>
<evidence type="ECO:0000259" key="2">
    <source>
        <dbReference type="Pfam" id="PF26343"/>
    </source>
</evidence>
<dbReference type="RefSeq" id="WP_039312472.1">
    <property type="nucleotide sequence ID" value="NZ_CP084655.1"/>
</dbReference>
<dbReference type="EMBL" id="JQOD01000001">
    <property type="protein sequence ID" value="KGA35841.1"/>
    <property type="molecule type" value="Genomic_DNA"/>
</dbReference>
<gene>
    <name evidence="3" type="ORF">KU74_05045</name>
</gene>
<evidence type="ECO:0000313" key="4">
    <source>
        <dbReference type="Proteomes" id="UP000029435"/>
    </source>
</evidence>
<dbReference type="InterPro" id="IPR058652">
    <property type="entry name" value="VapC50_C"/>
</dbReference>
<name>A0A0M2F6X0_9GAMM</name>
<dbReference type="AlphaFoldDB" id="A0A0M2F6X0"/>
<feature type="domain" description="PIN" evidence="1">
    <location>
        <begin position="8"/>
        <end position="114"/>
    </location>
</feature>
<dbReference type="Proteomes" id="UP000029435">
    <property type="component" value="Unassembled WGS sequence"/>
</dbReference>
<protein>
    <submittedName>
        <fullName evidence="3">Toxin-antitoxin system, toxin component, PIN family protein</fullName>
    </submittedName>
</protein>
<reference evidence="3 4" key="1">
    <citation type="submission" date="2014-08" db="EMBL/GenBank/DDBJ databases">
        <title>Genome sequences of NCPPB Pectobacterium isolates.</title>
        <authorList>
            <person name="Glover R.H."/>
            <person name="Sapp M."/>
            <person name="Elphinstone J."/>
        </authorList>
    </citation>
    <scope>NUCLEOTIDE SEQUENCE [LARGE SCALE GENOMIC DNA]</scope>
    <source>
        <strain evidence="3 4">LMG 21372</strain>
    </source>
</reference>